<keyword evidence="1" id="KW-0472">Membrane</keyword>
<name>A0A396IDG9_MEDTR</name>
<feature type="transmembrane region" description="Helical" evidence="1">
    <location>
        <begin position="73"/>
        <end position="91"/>
    </location>
</feature>
<evidence type="ECO:0000256" key="1">
    <source>
        <dbReference type="SAM" id="Phobius"/>
    </source>
</evidence>
<gene>
    <name evidence="2" type="ORF">MtrunA17_Chr4g0060441</name>
</gene>
<feature type="transmembrane region" description="Helical" evidence="1">
    <location>
        <begin position="163"/>
        <end position="182"/>
    </location>
</feature>
<keyword evidence="1" id="KW-1133">Transmembrane helix</keyword>
<sequence>MACTRLRKLVNSSSFWTQTNGLLRKNLTFQVQSIIHHYYRLIIIYNSIIHLTECIPRFFVVVQKRNKKANIRLILFPVILCVLLTVAQYLFDEVLPKTDFMCPDNKKTCNQKNKICDMAQCAVRRPQELPPLLQLPAGLCKKNGACPFNIIFTADNQSFAQSMMFFVIIVFQISMASSVFNFKLISKILI</sequence>
<comment type="caution">
    <text evidence="2">The sequence shown here is derived from an EMBL/GenBank/DDBJ whole genome shotgun (WGS) entry which is preliminary data.</text>
</comment>
<dbReference type="Gramene" id="rna26361">
    <property type="protein sequence ID" value="RHN63636.1"/>
    <property type="gene ID" value="gene26361"/>
</dbReference>
<organism evidence="2">
    <name type="scientific">Medicago truncatula</name>
    <name type="common">Barrel medic</name>
    <name type="synonym">Medicago tribuloides</name>
    <dbReference type="NCBI Taxonomy" id="3880"/>
    <lineage>
        <taxon>Eukaryota</taxon>
        <taxon>Viridiplantae</taxon>
        <taxon>Streptophyta</taxon>
        <taxon>Embryophyta</taxon>
        <taxon>Tracheophyta</taxon>
        <taxon>Spermatophyta</taxon>
        <taxon>Magnoliopsida</taxon>
        <taxon>eudicotyledons</taxon>
        <taxon>Gunneridae</taxon>
        <taxon>Pentapetalae</taxon>
        <taxon>rosids</taxon>
        <taxon>fabids</taxon>
        <taxon>Fabales</taxon>
        <taxon>Fabaceae</taxon>
        <taxon>Papilionoideae</taxon>
        <taxon>50 kb inversion clade</taxon>
        <taxon>NPAAA clade</taxon>
        <taxon>Hologalegina</taxon>
        <taxon>IRL clade</taxon>
        <taxon>Trifolieae</taxon>
        <taxon>Medicago</taxon>
    </lineage>
</organism>
<dbReference type="Proteomes" id="UP000265566">
    <property type="component" value="Chromosome 4"/>
</dbReference>
<accession>A0A396IDG9</accession>
<dbReference type="AlphaFoldDB" id="A0A396IDG9"/>
<dbReference type="EMBL" id="PSQE01000004">
    <property type="protein sequence ID" value="RHN63636.1"/>
    <property type="molecule type" value="Genomic_DNA"/>
</dbReference>
<evidence type="ECO:0000313" key="2">
    <source>
        <dbReference type="EMBL" id="RHN63636.1"/>
    </source>
</evidence>
<keyword evidence="1" id="KW-0812">Transmembrane</keyword>
<protein>
    <submittedName>
        <fullName evidence="2">Putative ABC transporter A, ABCA</fullName>
    </submittedName>
</protein>
<reference evidence="2" key="1">
    <citation type="journal article" date="2018" name="Nat. Plants">
        <title>Whole-genome landscape of Medicago truncatula symbiotic genes.</title>
        <authorList>
            <person name="Pecrix Y."/>
            <person name="Gamas P."/>
            <person name="Carrere S."/>
        </authorList>
    </citation>
    <scope>NUCLEOTIDE SEQUENCE</scope>
    <source>
        <tissue evidence="2">Leaves</tissue>
    </source>
</reference>
<proteinExistence type="predicted"/>